<accession>A0A9D1SN87</accession>
<evidence type="ECO:0000313" key="2">
    <source>
        <dbReference type="EMBL" id="HIU68628.1"/>
    </source>
</evidence>
<reference evidence="2" key="1">
    <citation type="submission" date="2020-10" db="EMBL/GenBank/DDBJ databases">
        <authorList>
            <person name="Gilroy R."/>
        </authorList>
    </citation>
    <scope>NUCLEOTIDE SEQUENCE</scope>
    <source>
        <strain evidence="2">CHK176-6737</strain>
    </source>
</reference>
<keyword evidence="1" id="KW-1133">Transmembrane helix</keyword>
<protein>
    <recommendedName>
        <fullName evidence="4">SGNH/GDSL hydrolase family protein</fullName>
    </recommendedName>
</protein>
<dbReference type="SUPFAM" id="SSF52266">
    <property type="entry name" value="SGNH hydrolase"/>
    <property type="match status" value="1"/>
</dbReference>
<proteinExistence type="predicted"/>
<evidence type="ECO:0008006" key="4">
    <source>
        <dbReference type="Google" id="ProtNLM"/>
    </source>
</evidence>
<reference evidence="2" key="2">
    <citation type="journal article" date="2021" name="PeerJ">
        <title>Extensive microbial diversity within the chicken gut microbiome revealed by metagenomics and culture.</title>
        <authorList>
            <person name="Gilroy R."/>
            <person name="Ravi A."/>
            <person name="Getino M."/>
            <person name="Pursley I."/>
            <person name="Horton D.L."/>
            <person name="Alikhan N.F."/>
            <person name="Baker D."/>
            <person name="Gharbi K."/>
            <person name="Hall N."/>
            <person name="Watson M."/>
            <person name="Adriaenssens E.M."/>
            <person name="Foster-Nyarko E."/>
            <person name="Jarju S."/>
            <person name="Secka A."/>
            <person name="Antonio M."/>
            <person name="Oren A."/>
            <person name="Chaudhuri R.R."/>
            <person name="La Ragione R."/>
            <person name="Hildebrand F."/>
            <person name="Pallen M.J."/>
        </authorList>
    </citation>
    <scope>NUCLEOTIDE SEQUENCE</scope>
    <source>
        <strain evidence="2">CHK176-6737</strain>
    </source>
</reference>
<organism evidence="2 3">
    <name type="scientific">Candidatus Scybalenecus merdavium</name>
    <dbReference type="NCBI Taxonomy" id="2840939"/>
    <lineage>
        <taxon>Bacteria</taxon>
        <taxon>Bacillati</taxon>
        <taxon>Bacillota</taxon>
        <taxon>Clostridia</taxon>
        <taxon>Eubacteriales</taxon>
        <taxon>Oscillospiraceae</taxon>
        <taxon>Oscillospiraceae incertae sedis</taxon>
        <taxon>Candidatus Scybalenecus</taxon>
    </lineage>
</organism>
<dbReference type="Proteomes" id="UP000824125">
    <property type="component" value="Unassembled WGS sequence"/>
</dbReference>
<keyword evidence="1" id="KW-0472">Membrane</keyword>
<evidence type="ECO:0000313" key="3">
    <source>
        <dbReference type="Proteomes" id="UP000824125"/>
    </source>
</evidence>
<dbReference type="AlphaFoldDB" id="A0A9D1SN87"/>
<evidence type="ECO:0000256" key="1">
    <source>
        <dbReference type="SAM" id="Phobius"/>
    </source>
</evidence>
<dbReference type="EMBL" id="DVNM01000008">
    <property type="protein sequence ID" value="HIU68628.1"/>
    <property type="molecule type" value="Genomic_DNA"/>
</dbReference>
<feature type="transmembrane region" description="Helical" evidence="1">
    <location>
        <begin position="12"/>
        <end position="30"/>
    </location>
</feature>
<gene>
    <name evidence="2" type="ORF">IAD23_01550</name>
</gene>
<comment type="caution">
    <text evidence="2">The sequence shown here is derived from an EMBL/GenBank/DDBJ whole genome shotgun (WGS) entry which is preliminary data.</text>
</comment>
<name>A0A9D1SN87_9FIRM</name>
<sequence>MKKKFKKALGPLAFVLVFVLILTGLSVFFVPKYATDFDSATKTEKIAQGIYYEEANTVDFLAIGDSETYTSISPMEIFHSYGFTGFVSAAPSTRMQQIYYNLEDIYAVQKPQVVLLECNAVFRKTGGRLKQLQLTAEGLLQRAFPVFKNHNNWKNMLTDWLQGQQVSGDADPLKGFDYRCSIKPYKGGEYMHKTSKTVDILQTNRLYLDKIRNLCAEQGSQLILYNAPSPKNSTYAKHNVIQKYADTYGLQYIDFNLLTDEINIDWATDTHDGGDHLNINGALKVTKYMGKYLAEHTKLADRRGDPKYSSWSDLYEVYLKKTDQI</sequence>
<keyword evidence="1" id="KW-0812">Transmembrane</keyword>